<comment type="caution">
    <text evidence="1">The sequence shown here is derived from an EMBL/GenBank/DDBJ whole genome shotgun (WGS) entry which is preliminary data.</text>
</comment>
<dbReference type="EMBL" id="MCFD01000008">
    <property type="protein sequence ID" value="ORX69285.1"/>
    <property type="molecule type" value="Genomic_DNA"/>
</dbReference>
<evidence type="ECO:0000313" key="1">
    <source>
        <dbReference type="EMBL" id="ORX69285.1"/>
    </source>
</evidence>
<protein>
    <submittedName>
        <fullName evidence="1">Uncharacterized protein</fullName>
    </submittedName>
</protein>
<dbReference type="AlphaFoldDB" id="A0A1Y1W7C8"/>
<reference evidence="1 2" key="1">
    <citation type="submission" date="2016-07" db="EMBL/GenBank/DDBJ databases">
        <title>Pervasive Adenine N6-methylation of Active Genes in Fungi.</title>
        <authorList>
            <consortium name="DOE Joint Genome Institute"/>
            <person name="Mondo S.J."/>
            <person name="Dannebaum R.O."/>
            <person name="Kuo R.C."/>
            <person name="Labutti K."/>
            <person name="Haridas S."/>
            <person name="Kuo A."/>
            <person name="Salamov A."/>
            <person name="Ahrendt S.R."/>
            <person name="Lipzen A."/>
            <person name="Sullivan W."/>
            <person name="Andreopoulos W.B."/>
            <person name="Clum A."/>
            <person name="Lindquist E."/>
            <person name="Daum C."/>
            <person name="Ramamoorthy G.K."/>
            <person name="Gryganskyi A."/>
            <person name="Culley D."/>
            <person name="Magnuson J.K."/>
            <person name="James T.Y."/>
            <person name="O'Malley M.A."/>
            <person name="Stajich J.E."/>
            <person name="Spatafora J.W."/>
            <person name="Visel A."/>
            <person name="Grigoriev I.V."/>
        </authorList>
    </citation>
    <scope>NUCLEOTIDE SEQUENCE [LARGE SCALE GENOMIC DNA]</scope>
    <source>
        <strain evidence="1 2">ATCC 12442</strain>
    </source>
</reference>
<evidence type="ECO:0000313" key="2">
    <source>
        <dbReference type="Proteomes" id="UP000193922"/>
    </source>
</evidence>
<sequence length="145" mass="15938">MFTFAKSQLSLQWRSCSMSLPTMTARTICGDVLASHGGGLNPESHQPSPRRYSTQSRTGCGGGGCVCVGPSVCGHCGTMGFRKANYRSPGARNSRGLDKRWDCLCMGTGCLWRKTKRKFAVAGSVQAAIRWRETVCKEKRKRTRQ</sequence>
<dbReference type="Proteomes" id="UP000193922">
    <property type="component" value="Unassembled WGS sequence"/>
</dbReference>
<name>A0A1Y1W7C8_9FUNG</name>
<accession>A0A1Y1W7C8</accession>
<dbReference type="RefSeq" id="XP_040743017.1">
    <property type="nucleotide sequence ID" value="XM_040883836.1"/>
</dbReference>
<dbReference type="GeneID" id="63800484"/>
<gene>
    <name evidence="1" type="ORF">DL89DRAFT_174298</name>
</gene>
<keyword evidence="2" id="KW-1185">Reference proteome</keyword>
<organism evidence="1 2">
    <name type="scientific">Linderina pennispora</name>
    <dbReference type="NCBI Taxonomy" id="61395"/>
    <lineage>
        <taxon>Eukaryota</taxon>
        <taxon>Fungi</taxon>
        <taxon>Fungi incertae sedis</taxon>
        <taxon>Zoopagomycota</taxon>
        <taxon>Kickxellomycotina</taxon>
        <taxon>Kickxellomycetes</taxon>
        <taxon>Kickxellales</taxon>
        <taxon>Kickxellaceae</taxon>
        <taxon>Linderina</taxon>
    </lineage>
</organism>
<proteinExistence type="predicted"/>